<dbReference type="AlphaFoldDB" id="A0AAD9QRU3"/>
<feature type="domain" description="G-protein coupled receptors family 1 profile" evidence="8">
    <location>
        <begin position="59"/>
        <end position="313"/>
    </location>
</feature>
<evidence type="ECO:0000259" key="8">
    <source>
        <dbReference type="PROSITE" id="PS50262"/>
    </source>
</evidence>
<protein>
    <submittedName>
        <fullName evidence="9">Alpha-1A adrenergic receptor</fullName>
    </submittedName>
</protein>
<keyword evidence="6" id="KW-0297">G-protein coupled receptor</keyword>
<comment type="caution">
    <text evidence="9">The sequence shown here is derived from an EMBL/GenBank/DDBJ whole genome shotgun (WGS) entry which is preliminary data.</text>
</comment>
<keyword evidence="5 7" id="KW-0472">Membrane</keyword>
<dbReference type="PROSITE" id="PS00237">
    <property type="entry name" value="G_PROTEIN_RECEP_F1_1"/>
    <property type="match status" value="1"/>
</dbReference>
<evidence type="ECO:0000256" key="5">
    <source>
        <dbReference type="ARBA" id="ARBA00023136"/>
    </source>
</evidence>
<keyword evidence="6 9" id="KW-0675">Receptor</keyword>
<dbReference type="PANTHER" id="PTHR22750">
    <property type="entry name" value="G-PROTEIN COUPLED RECEPTOR"/>
    <property type="match status" value="1"/>
</dbReference>
<feature type="transmembrane region" description="Helical" evidence="7">
    <location>
        <begin position="80"/>
        <end position="99"/>
    </location>
</feature>
<gene>
    <name evidence="9" type="ORF">P5673_010269</name>
</gene>
<dbReference type="SUPFAM" id="SSF81321">
    <property type="entry name" value="Family A G protein-coupled receptor-like"/>
    <property type="match status" value="1"/>
</dbReference>
<organism evidence="9 10">
    <name type="scientific">Acropora cervicornis</name>
    <name type="common">Staghorn coral</name>
    <dbReference type="NCBI Taxonomy" id="6130"/>
    <lineage>
        <taxon>Eukaryota</taxon>
        <taxon>Metazoa</taxon>
        <taxon>Cnidaria</taxon>
        <taxon>Anthozoa</taxon>
        <taxon>Hexacorallia</taxon>
        <taxon>Scleractinia</taxon>
        <taxon>Astrocoeniina</taxon>
        <taxon>Acroporidae</taxon>
        <taxon>Acropora</taxon>
    </lineage>
</organism>
<dbReference type="PRINTS" id="PR00237">
    <property type="entry name" value="GPCRRHODOPSN"/>
</dbReference>
<sequence>MNQSSLLTSASGEEHKAVCGQFGSLALQMAPYDHSVFFNTVSIVLCVINGLLCPVTFAGNILVFAAVLRKANLRNSANTSILCLAFTDLMVGFFVQPSYIVYQASKITSKPGNFPCRQLLAYSFSGALCICMSFLALILISLERYLAVFYPYRYIEMVNTRRVVAVFVSVWVFVCAIILGLRFAFGINSNLEKGVISAIILSNFIITTFVYIKIFRLVKRCNAQVTVTMSVNASSSAENETSEQQPQTNSREAKASKTVAFVAGTLCLCFTPTFCTTIVDQAGLARRDLLYHVIYPIAETAVLLNSCVNPGIYVWRNQGIRHSLVEMLRTCPCSSQQ</sequence>
<proteinExistence type="inferred from homology"/>
<evidence type="ECO:0000256" key="1">
    <source>
        <dbReference type="ARBA" id="ARBA00004651"/>
    </source>
</evidence>
<keyword evidence="10" id="KW-1185">Reference proteome</keyword>
<feature type="transmembrane region" description="Helical" evidence="7">
    <location>
        <begin position="195"/>
        <end position="212"/>
    </location>
</feature>
<evidence type="ECO:0000313" key="10">
    <source>
        <dbReference type="Proteomes" id="UP001249851"/>
    </source>
</evidence>
<reference evidence="9" key="1">
    <citation type="journal article" date="2023" name="G3 (Bethesda)">
        <title>Whole genome assembly and annotation of the endangered Caribbean coral Acropora cervicornis.</title>
        <authorList>
            <person name="Selwyn J.D."/>
            <person name="Vollmer S.V."/>
        </authorList>
    </citation>
    <scope>NUCLEOTIDE SEQUENCE</scope>
    <source>
        <strain evidence="9">K2</strain>
    </source>
</reference>
<keyword evidence="2" id="KW-1003">Cell membrane</keyword>
<evidence type="ECO:0000256" key="3">
    <source>
        <dbReference type="ARBA" id="ARBA00022692"/>
    </source>
</evidence>
<dbReference type="CDD" id="cd00637">
    <property type="entry name" value="7tm_classA_rhodopsin-like"/>
    <property type="match status" value="1"/>
</dbReference>
<dbReference type="GO" id="GO:0005886">
    <property type="term" value="C:plasma membrane"/>
    <property type="evidence" value="ECO:0007669"/>
    <property type="project" value="UniProtKB-SubCell"/>
</dbReference>
<comment type="subcellular location">
    <subcellularLocation>
        <location evidence="1">Cell membrane</location>
        <topology evidence="1">Multi-pass membrane protein</topology>
    </subcellularLocation>
</comment>
<evidence type="ECO:0000256" key="4">
    <source>
        <dbReference type="ARBA" id="ARBA00022989"/>
    </source>
</evidence>
<dbReference type="InterPro" id="IPR000276">
    <property type="entry name" value="GPCR_Rhodpsn"/>
</dbReference>
<dbReference type="SMART" id="SM01381">
    <property type="entry name" value="7TM_GPCR_Srsx"/>
    <property type="match status" value="1"/>
</dbReference>
<dbReference type="Gene3D" id="1.20.1070.10">
    <property type="entry name" value="Rhodopsin 7-helix transmembrane proteins"/>
    <property type="match status" value="1"/>
</dbReference>
<dbReference type="GO" id="GO:0004930">
    <property type="term" value="F:G protein-coupled receptor activity"/>
    <property type="evidence" value="ECO:0007669"/>
    <property type="project" value="UniProtKB-KW"/>
</dbReference>
<keyword evidence="4 7" id="KW-1133">Transmembrane helix</keyword>
<feature type="transmembrane region" description="Helical" evidence="7">
    <location>
        <begin position="119"/>
        <end position="142"/>
    </location>
</feature>
<evidence type="ECO:0000256" key="7">
    <source>
        <dbReference type="SAM" id="Phobius"/>
    </source>
</evidence>
<comment type="similarity">
    <text evidence="6">Belongs to the G-protein coupled receptor 1 family.</text>
</comment>
<reference evidence="9" key="2">
    <citation type="journal article" date="2023" name="Science">
        <title>Genomic signatures of disease resistance in endangered staghorn corals.</title>
        <authorList>
            <person name="Vollmer S.V."/>
            <person name="Selwyn J.D."/>
            <person name="Despard B.A."/>
            <person name="Roesel C.L."/>
        </authorList>
    </citation>
    <scope>NUCLEOTIDE SEQUENCE</scope>
    <source>
        <strain evidence="9">K2</strain>
    </source>
</reference>
<name>A0AAD9QRU3_ACRCE</name>
<dbReference type="PROSITE" id="PS50262">
    <property type="entry name" value="G_PROTEIN_RECEP_F1_2"/>
    <property type="match status" value="1"/>
</dbReference>
<keyword evidence="6" id="KW-0807">Transducer</keyword>
<dbReference type="Proteomes" id="UP001249851">
    <property type="component" value="Unassembled WGS sequence"/>
</dbReference>
<dbReference type="Pfam" id="PF00001">
    <property type="entry name" value="7tm_1"/>
    <property type="match status" value="1"/>
</dbReference>
<keyword evidence="3 6" id="KW-0812">Transmembrane</keyword>
<evidence type="ECO:0000313" key="9">
    <source>
        <dbReference type="EMBL" id="KAK2565960.1"/>
    </source>
</evidence>
<evidence type="ECO:0000256" key="6">
    <source>
        <dbReference type="RuleBase" id="RU000688"/>
    </source>
</evidence>
<feature type="transmembrane region" description="Helical" evidence="7">
    <location>
        <begin position="41"/>
        <end position="68"/>
    </location>
</feature>
<dbReference type="EMBL" id="JARQWQ010000018">
    <property type="protein sequence ID" value="KAK2565960.1"/>
    <property type="molecule type" value="Genomic_DNA"/>
</dbReference>
<dbReference type="InterPro" id="IPR017452">
    <property type="entry name" value="GPCR_Rhodpsn_7TM"/>
</dbReference>
<evidence type="ECO:0000256" key="2">
    <source>
        <dbReference type="ARBA" id="ARBA00022475"/>
    </source>
</evidence>
<feature type="transmembrane region" description="Helical" evidence="7">
    <location>
        <begin position="163"/>
        <end position="183"/>
    </location>
</feature>
<accession>A0AAD9QRU3</accession>